<dbReference type="GO" id="GO:0006281">
    <property type="term" value="P:DNA repair"/>
    <property type="evidence" value="ECO:0007669"/>
    <property type="project" value="InterPro"/>
</dbReference>
<dbReference type="EMBL" id="BK015603">
    <property type="protein sequence ID" value="DAE15337.1"/>
    <property type="molecule type" value="Genomic_DNA"/>
</dbReference>
<evidence type="ECO:0000313" key="2">
    <source>
        <dbReference type="EMBL" id="DAE15337.1"/>
    </source>
</evidence>
<dbReference type="GO" id="GO:0006310">
    <property type="term" value="P:DNA recombination"/>
    <property type="evidence" value="ECO:0007669"/>
    <property type="project" value="InterPro"/>
</dbReference>
<evidence type="ECO:0000256" key="1">
    <source>
        <dbReference type="SAM" id="MobiDB-lite"/>
    </source>
</evidence>
<proteinExistence type="predicted"/>
<dbReference type="Gene3D" id="3.30.1330.70">
    <property type="entry name" value="Holliday junction resolvase RusA"/>
    <property type="match status" value="1"/>
</dbReference>
<feature type="region of interest" description="Disordered" evidence="1">
    <location>
        <begin position="1"/>
        <end position="21"/>
    </location>
</feature>
<reference evidence="2" key="1">
    <citation type="journal article" date="2021" name="Proc. Natl. Acad. Sci. U.S.A.">
        <title>A Catalog of Tens of Thousands of Viruses from Human Metagenomes Reveals Hidden Associations with Chronic Diseases.</title>
        <authorList>
            <person name="Tisza M.J."/>
            <person name="Buck C.B."/>
        </authorList>
    </citation>
    <scope>NUCLEOTIDE SEQUENCE</scope>
    <source>
        <strain evidence="2">Ct5qs5</strain>
    </source>
</reference>
<sequence>MPNLKKSRIRSATTTTRLKKRPRQMTAVVVNIPGPPVPKGRPRFTRGGFAYTPDKTRKYEKLVASLAKTAMAGRPPFGCPVKVMVTAFMRMPQMSKKRTADALAGYILPAVKPDADNLAKAALDACNGIIWRDDALICSLLVKKRYAAYPCLEIKVVPEGIFNL</sequence>
<protein>
    <submittedName>
        <fullName evidence="2">Endodeoxyribonuclease RusA</fullName>
    </submittedName>
</protein>
<accession>A0A8S5Q942</accession>
<dbReference type="GO" id="GO:0000287">
    <property type="term" value="F:magnesium ion binding"/>
    <property type="evidence" value="ECO:0007669"/>
    <property type="project" value="InterPro"/>
</dbReference>
<dbReference type="SUPFAM" id="SSF103084">
    <property type="entry name" value="Holliday junction resolvase RusA"/>
    <property type="match status" value="1"/>
</dbReference>
<dbReference type="InterPro" id="IPR036614">
    <property type="entry name" value="RusA-like_sf"/>
</dbReference>
<name>A0A8S5Q942_9CAUD</name>
<dbReference type="Pfam" id="PF05866">
    <property type="entry name" value="RusA"/>
    <property type="match status" value="1"/>
</dbReference>
<organism evidence="2">
    <name type="scientific">Siphoviridae sp. ct5qs5</name>
    <dbReference type="NCBI Taxonomy" id="2825339"/>
    <lineage>
        <taxon>Viruses</taxon>
        <taxon>Duplodnaviria</taxon>
        <taxon>Heunggongvirae</taxon>
        <taxon>Uroviricota</taxon>
        <taxon>Caudoviricetes</taxon>
    </lineage>
</organism>
<dbReference type="InterPro" id="IPR008822">
    <property type="entry name" value="Endonuclease_RusA-like"/>
</dbReference>